<sequence length="136" mass="15729">MSDPPKSSAFMPYPVATLSPRIIPSDLSSFKSRGISQVERELQQKLSEIREQYLAAIDHFNWNKLIYEADINFEPIVGETYHLYEVRGRNLVSMIDPGQWHHKHLATIRLNMDRQWKLVELSAAIDSIELFKDTSA</sequence>
<comment type="caution">
    <text evidence="1">The sequence shown here is derived from an EMBL/GenBank/DDBJ whole genome shotgun (WGS) entry which is preliminary data.</text>
</comment>
<protein>
    <submittedName>
        <fullName evidence="1">DUF2452 domain-containing protein</fullName>
    </submittedName>
</protein>
<gene>
    <name evidence="1" type="ORF">ACFSSA_00770</name>
</gene>
<reference evidence="2" key="1">
    <citation type="journal article" date="2019" name="Int. J. Syst. Evol. Microbiol.">
        <title>The Global Catalogue of Microorganisms (GCM) 10K type strain sequencing project: providing services to taxonomists for standard genome sequencing and annotation.</title>
        <authorList>
            <consortium name="The Broad Institute Genomics Platform"/>
            <consortium name="The Broad Institute Genome Sequencing Center for Infectious Disease"/>
            <person name="Wu L."/>
            <person name="Ma J."/>
        </authorList>
    </citation>
    <scope>NUCLEOTIDE SEQUENCE [LARGE SCALE GENOMIC DNA]</scope>
    <source>
        <strain evidence="2">CGMCC 4.7106</strain>
    </source>
</reference>
<accession>A0ABW5D5G0</accession>
<organism evidence="1 2">
    <name type="scientific">Luteolibacter algae</name>
    <dbReference type="NCBI Taxonomy" id="454151"/>
    <lineage>
        <taxon>Bacteria</taxon>
        <taxon>Pseudomonadati</taxon>
        <taxon>Verrucomicrobiota</taxon>
        <taxon>Verrucomicrobiia</taxon>
        <taxon>Verrucomicrobiales</taxon>
        <taxon>Verrucomicrobiaceae</taxon>
        <taxon>Luteolibacter</taxon>
    </lineage>
</organism>
<evidence type="ECO:0000313" key="1">
    <source>
        <dbReference type="EMBL" id="MFD2255194.1"/>
    </source>
</evidence>
<keyword evidence="2" id="KW-1185">Reference proteome</keyword>
<dbReference type="InterPro" id="IPR019534">
    <property type="entry name" value="DUF2452"/>
</dbReference>
<dbReference type="RefSeq" id="WP_386817856.1">
    <property type="nucleotide sequence ID" value="NZ_JBHUIT010000001.1"/>
</dbReference>
<dbReference type="Pfam" id="PF10504">
    <property type="entry name" value="DUF2452"/>
    <property type="match status" value="1"/>
</dbReference>
<dbReference type="Proteomes" id="UP001597375">
    <property type="component" value="Unassembled WGS sequence"/>
</dbReference>
<dbReference type="EMBL" id="JBHUIT010000001">
    <property type="protein sequence ID" value="MFD2255194.1"/>
    <property type="molecule type" value="Genomic_DNA"/>
</dbReference>
<evidence type="ECO:0000313" key="2">
    <source>
        <dbReference type="Proteomes" id="UP001597375"/>
    </source>
</evidence>
<name>A0ABW5D5G0_9BACT</name>
<proteinExistence type="predicted"/>